<protein>
    <recommendedName>
        <fullName evidence="3">Sigma 54 modulation protein / S30EA ribosomal protein</fullName>
    </recommendedName>
</protein>
<dbReference type="SUPFAM" id="SSF69754">
    <property type="entry name" value="Ribosome binding protein Y (YfiA homologue)"/>
    <property type="match status" value="1"/>
</dbReference>
<evidence type="ECO:0008006" key="3">
    <source>
        <dbReference type="Google" id="ProtNLM"/>
    </source>
</evidence>
<dbReference type="InterPro" id="IPR036567">
    <property type="entry name" value="RHF-like"/>
</dbReference>
<reference evidence="1 2" key="1">
    <citation type="submission" date="2019-08" db="EMBL/GenBank/DDBJ databases">
        <title>Deep-cultivation of Planctomycetes and their phenomic and genomic characterization uncovers novel biology.</title>
        <authorList>
            <person name="Wiegand S."/>
            <person name="Jogler M."/>
            <person name="Boedeker C."/>
            <person name="Pinto D."/>
            <person name="Vollmers J."/>
            <person name="Rivas-Marin E."/>
            <person name="Kohn T."/>
            <person name="Peeters S.H."/>
            <person name="Heuer A."/>
            <person name="Rast P."/>
            <person name="Oberbeckmann S."/>
            <person name="Bunk B."/>
            <person name="Jeske O."/>
            <person name="Meyerdierks A."/>
            <person name="Storesund J.E."/>
            <person name="Kallscheuer N."/>
            <person name="Luecker S."/>
            <person name="Lage O.M."/>
            <person name="Pohl T."/>
            <person name="Merkel B.J."/>
            <person name="Hornburger P."/>
            <person name="Mueller R.-W."/>
            <person name="Bruemmer F."/>
            <person name="Labrenz M."/>
            <person name="Spormann A.M."/>
            <person name="Op den Camp H."/>
            <person name="Overmann J."/>
            <person name="Amann R."/>
            <person name="Jetten M.S.M."/>
            <person name="Mascher T."/>
            <person name="Medema M.H."/>
            <person name="Devos D.P."/>
            <person name="Kaster A.-K."/>
            <person name="Ovreas L."/>
            <person name="Rohde M."/>
            <person name="Galperin M.Y."/>
            <person name="Jogler C."/>
        </authorList>
    </citation>
    <scope>NUCLEOTIDE SEQUENCE [LARGE SCALE GENOMIC DNA]</scope>
    <source>
        <strain evidence="1 2">Pr1d</strain>
    </source>
</reference>
<dbReference type="Gene3D" id="3.30.160.100">
    <property type="entry name" value="Ribosome hibernation promotion factor-like"/>
    <property type="match status" value="1"/>
</dbReference>
<dbReference type="RefSeq" id="WP_146451990.1">
    <property type="nucleotide sequence ID" value="NZ_CP042913.1"/>
</dbReference>
<evidence type="ECO:0000313" key="2">
    <source>
        <dbReference type="Proteomes" id="UP000323917"/>
    </source>
</evidence>
<name>A0A5B9QBB1_9BACT</name>
<proteinExistence type="predicted"/>
<keyword evidence="2" id="KW-1185">Reference proteome</keyword>
<evidence type="ECO:0000313" key="1">
    <source>
        <dbReference type="EMBL" id="QEG36327.1"/>
    </source>
</evidence>
<organism evidence="1 2">
    <name type="scientific">Bythopirellula goksoeyrii</name>
    <dbReference type="NCBI Taxonomy" id="1400387"/>
    <lineage>
        <taxon>Bacteria</taxon>
        <taxon>Pseudomonadati</taxon>
        <taxon>Planctomycetota</taxon>
        <taxon>Planctomycetia</taxon>
        <taxon>Pirellulales</taxon>
        <taxon>Lacipirellulaceae</taxon>
        <taxon>Bythopirellula</taxon>
    </lineage>
</organism>
<dbReference type="AlphaFoldDB" id="A0A5B9QBB1"/>
<dbReference type="Proteomes" id="UP000323917">
    <property type="component" value="Chromosome"/>
</dbReference>
<gene>
    <name evidence="1" type="ORF">Pr1d_36400</name>
</gene>
<dbReference type="KEGG" id="bgok:Pr1d_36400"/>
<accession>A0A5B9QBB1</accession>
<dbReference type="EMBL" id="CP042913">
    <property type="protein sequence ID" value="QEG36327.1"/>
    <property type="molecule type" value="Genomic_DNA"/>
</dbReference>
<sequence length="118" mass="12811">MKVTVLSQSMSLDNATRKDVQDSICRSLNRFNSEIDEVTVRIGTAGGDSSVLRQLCRLSVRMKKIGSFLVESVGDSTSETVSLAVERAANKLNEFSTGGTMDFASVKGKNHGPRIVRD</sequence>
<dbReference type="OrthoDB" id="9829390at2"/>